<organism evidence="1 2">
    <name type="scientific">Senna tora</name>
    <dbReference type="NCBI Taxonomy" id="362788"/>
    <lineage>
        <taxon>Eukaryota</taxon>
        <taxon>Viridiplantae</taxon>
        <taxon>Streptophyta</taxon>
        <taxon>Embryophyta</taxon>
        <taxon>Tracheophyta</taxon>
        <taxon>Spermatophyta</taxon>
        <taxon>Magnoliopsida</taxon>
        <taxon>eudicotyledons</taxon>
        <taxon>Gunneridae</taxon>
        <taxon>Pentapetalae</taxon>
        <taxon>rosids</taxon>
        <taxon>fabids</taxon>
        <taxon>Fabales</taxon>
        <taxon>Fabaceae</taxon>
        <taxon>Caesalpinioideae</taxon>
        <taxon>Cassia clade</taxon>
        <taxon>Senna</taxon>
    </lineage>
</organism>
<evidence type="ECO:0000313" key="1">
    <source>
        <dbReference type="EMBL" id="KAF7845054.1"/>
    </source>
</evidence>
<dbReference type="AlphaFoldDB" id="A0A835CJX1"/>
<accession>A0A835CJX1</accession>
<reference evidence="1" key="1">
    <citation type="submission" date="2020-09" db="EMBL/GenBank/DDBJ databases">
        <title>Genome-Enabled Discovery of Anthraquinone Biosynthesis in Senna tora.</title>
        <authorList>
            <person name="Kang S.-H."/>
            <person name="Pandey R.P."/>
            <person name="Lee C.-M."/>
            <person name="Sim J.-S."/>
            <person name="Jeong J.-T."/>
            <person name="Choi B.-S."/>
            <person name="Jung M."/>
            <person name="Ginzburg D."/>
            <person name="Zhao K."/>
            <person name="Won S.Y."/>
            <person name="Oh T.-J."/>
            <person name="Yu Y."/>
            <person name="Kim N.-H."/>
            <person name="Lee O.R."/>
            <person name="Lee T.-H."/>
            <person name="Bashyal P."/>
            <person name="Kim T.-S."/>
            <person name="Lee W.-H."/>
            <person name="Kawkins C."/>
            <person name="Kim C.-K."/>
            <person name="Kim J.S."/>
            <person name="Ahn B.O."/>
            <person name="Rhee S.Y."/>
            <person name="Sohng J.K."/>
        </authorList>
    </citation>
    <scope>NUCLEOTIDE SEQUENCE</scope>
    <source>
        <tissue evidence="1">Leaf</tissue>
    </source>
</reference>
<protein>
    <submittedName>
        <fullName evidence="1">Uncharacterized protein</fullName>
    </submittedName>
</protein>
<evidence type="ECO:0000313" key="2">
    <source>
        <dbReference type="Proteomes" id="UP000634136"/>
    </source>
</evidence>
<dbReference type="Proteomes" id="UP000634136">
    <property type="component" value="Unassembled WGS sequence"/>
</dbReference>
<gene>
    <name evidence="1" type="ORF">G2W53_001959</name>
</gene>
<comment type="caution">
    <text evidence="1">The sequence shown here is derived from an EMBL/GenBank/DDBJ whole genome shotgun (WGS) entry which is preliminary data.</text>
</comment>
<proteinExistence type="predicted"/>
<keyword evidence="2" id="KW-1185">Reference proteome</keyword>
<dbReference type="EMBL" id="JAAIUW010000001">
    <property type="protein sequence ID" value="KAF7845054.1"/>
    <property type="molecule type" value="Genomic_DNA"/>
</dbReference>
<name>A0A835CJX1_9FABA</name>
<sequence length="114" mass="13202">MLCPDSEYVSYAISIFMNFEQITSRILLNLSVKPLAVKITVLYRVYWHMIALDSRLSSAFAFTSGLCSTLKITVKSTYWSWWAGFCQQEMELYRVLKENLFEAGFCIRLFDGAL</sequence>